<protein>
    <recommendedName>
        <fullName evidence="2">RING-type domain-containing protein</fullName>
    </recommendedName>
</protein>
<dbReference type="Proteomes" id="UP000236333">
    <property type="component" value="Unassembled WGS sequence"/>
</dbReference>
<dbReference type="SUPFAM" id="SSF57850">
    <property type="entry name" value="RING/U-box"/>
    <property type="match status" value="1"/>
</dbReference>
<dbReference type="Pfam" id="PF13920">
    <property type="entry name" value="zf-C3HC4_3"/>
    <property type="match status" value="1"/>
</dbReference>
<comment type="caution">
    <text evidence="3">The sequence shown here is derived from an EMBL/GenBank/DDBJ whole genome shotgun (WGS) entry which is preliminary data.</text>
</comment>
<dbReference type="InterPro" id="IPR013083">
    <property type="entry name" value="Znf_RING/FYVE/PHD"/>
</dbReference>
<evidence type="ECO:0000313" key="4">
    <source>
        <dbReference type="Proteomes" id="UP000236333"/>
    </source>
</evidence>
<organism evidence="3 4">
    <name type="scientific">Tetrabaena socialis</name>
    <dbReference type="NCBI Taxonomy" id="47790"/>
    <lineage>
        <taxon>Eukaryota</taxon>
        <taxon>Viridiplantae</taxon>
        <taxon>Chlorophyta</taxon>
        <taxon>core chlorophytes</taxon>
        <taxon>Chlorophyceae</taxon>
        <taxon>CS clade</taxon>
        <taxon>Chlamydomonadales</taxon>
        <taxon>Tetrabaenaceae</taxon>
        <taxon>Tetrabaena</taxon>
    </lineage>
</organism>
<keyword evidence="1" id="KW-0863">Zinc-finger</keyword>
<name>A0A2J8A3A6_9CHLO</name>
<evidence type="ECO:0000256" key="1">
    <source>
        <dbReference type="PROSITE-ProRule" id="PRU00175"/>
    </source>
</evidence>
<dbReference type="InterPro" id="IPR001841">
    <property type="entry name" value="Znf_RING"/>
</dbReference>
<gene>
    <name evidence="3" type="ORF">TSOC_006586</name>
</gene>
<dbReference type="GO" id="GO:0008270">
    <property type="term" value="F:zinc ion binding"/>
    <property type="evidence" value="ECO:0007669"/>
    <property type="project" value="UniProtKB-KW"/>
</dbReference>
<dbReference type="Gene3D" id="1.20.5.340">
    <property type="match status" value="1"/>
</dbReference>
<feature type="domain" description="RING-type" evidence="2">
    <location>
        <begin position="374"/>
        <end position="414"/>
    </location>
</feature>
<dbReference type="EMBL" id="PGGS01000203">
    <property type="protein sequence ID" value="PNH07000.1"/>
    <property type="molecule type" value="Genomic_DNA"/>
</dbReference>
<evidence type="ECO:0000259" key="2">
    <source>
        <dbReference type="PROSITE" id="PS50089"/>
    </source>
</evidence>
<keyword evidence="4" id="KW-1185">Reference proteome</keyword>
<keyword evidence="1" id="KW-0479">Metal-binding</keyword>
<keyword evidence="1" id="KW-0862">Zinc</keyword>
<evidence type="ECO:0000313" key="3">
    <source>
        <dbReference type="EMBL" id="PNH07000.1"/>
    </source>
</evidence>
<dbReference type="PROSITE" id="PS50089">
    <property type="entry name" value="ZF_RING_2"/>
    <property type="match status" value="1"/>
</dbReference>
<reference evidence="3 4" key="1">
    <citation type="journal article" date="2017" name="Mol. Biol. Evol.">
        <title>The 4-celled Tetrabaena socialis nuclear genome reveals the essential components for genetic control of cell number at the origin of multicellularity in the volvocine lineage.</title>
        <authorList>
            <person name="Featherston J."/>
            <person name="Arakaki Y."/>
            <person name="Hanschen E.R."/>
            <person name="Ferris P.J."/>
            <person name="Michod R.E."/>
            <person name="Olson B.J.S.C."/>
            <person name="Nozaki H."/>
            <person name="Durand P.M."/>
        </authorList>
    </citation>
    <scope>NUCLEOTIDE SEQUENCE [LARGE SCALE GENOMIC DNA]</scope>
    <source>
        <strain evidence="3 4">NIES-571</strain>
    </source>
</reference>
<proteinExistence type="predicted"/>
<sequence>MIKTLPNRLYVVLPHGTWQGPEMRNQFRKCIHEAITGVSCIDIQKGSNVRAILKLDNGSIPSIMAALEKNRCRIPFPSATDADRVLILSALVEHKELLGDDRFQIQLRSNRKVSPGAYRVLFDHVSSAFGPIHQITDTSLGFFYIRFWHASSTVAAASQKSLSFSDGDHEITCIIQPGGSGYRAAPMSSMSSMGSINSINSINSGMSSINSDMSSINSDMSSINSDMSSINSDMSSINSDMSSINSDMSSINSDMSSINSDMSSGMSSGITAVSPIRVLPLGMKIVPIRPAADIPSVTQEQRLAMSSLLASATLQSARSHWASTRQMMQQRLAVGVVPRPSSSSTSSSTASSPQKIKLAFYTQSSEDDDDAHTCIVCLDRFVSTVLKPCNHAIMCGVCISNKKIMVDKNCIKCRMPVDEVLFF</sequence>
<accession>A0A2J8A3A6</accession>
<dbReference type="Gene3D" id="3.30.40.10">
    <property type="entry name" value="Zinc/RING finger domain, C3HC4 (zinc finger)"/>
    <property type="match status" value="1"/>
</dbReference>
<dbReference type="AlphaFoldDB" id="A0A2J8A3A6"/>